<feature type="domain" description="KOW" evidence="4">
    <location>
        <begin position="2"/>
        <end position="30"/>
    </location>
</feature>
<dbReference type="Gene3D" id="2.30.30.30">
    <property type="match status" value="1"/>
</dbReference>
<comment type="similarity">
    <text evidence="1">Belongs to the universal ribosomal protein uL24 family.</text>
</comment>
<gene>
    <name evidence="6" type="ORF">METZ01_LOCUS24807</name>
</gene>
<evidence type="ECO:0000256" key="2">
    <source>
        <dbReference type="ARBA" id="ARBA00022980"/>
    </source>
</evidence>
<dbReference type="InterPro" id="IPR008991">
    <property type="entry name" value="Translation_prot_SH3-like_sf"/>
</dbReference>
<dbReference type="CDD" id="cd06089">
    <property type="entry name" value="KOW_RPL26"/>
    <property type="match status" value="1"/>
</dbReference>
<sequence>MMVKVISGNFKGLSGKILKVFPTTKRVIVEGVALTKRTLRPSQENPKGGFTERERSIHISNVMILDNNETSRIGFKLLKDKSKVRVSKRSGKELS</sequence>
<dbReference type="HAMAP" id="MF_01326_B">
    <property type="entry name" value="Ribosomal_uL24_B"/>
    <property type="match status" value="1"/>
</dbReference>
<reference evidence="6" key="1">
    <citation type="submission" date="2018-05" db="EMBL/GenBank/DDBJ databases">
        <authorList>
            <person name="Lanie J.A."/>
            <person name="Ng W.-L."/>
            <person name="Kazmierczak K.M."/>
            <person name="Andrzejewski T.M."/>
            <person name="Davidsen T.M."/>
            <person name="Wayne K.J."/>
            <person name="Tettelin H."/>
            <person name="Glass J.I."/>
            <person name="Rusch D."/>
            <person name="Podicherti R."/>
            <person name="Tsui H.-C.T."/>
            <person name="Winkler M.E."/>
        </authorList>
    </citation>
    <scope>NUCLEOTIDE SEQUENCE</scope>
</reference>
<dbReference type="GO" id="GO:0003723">
    <property type="term" value="F:RNA binding"/>
    <property type="evidence" value="ECO:0007669"/>
    <property type="project" value="InterPro"/>
</dbReference>
<dbReference type="Pfam" id="PF17136">
    <property type="entry name" value="ribosomal_L24"/>
    <property type="match status" value="1"/>
</dbReference>
<protein>
    <submittedName>
        <fullName evidence="6">Uncharacterized protein</fullName>
    </submittedName>
</protein>
<dbReference type="PANTHER" id="PTHR12903">
    <property type="entry name" value="MITOCHONDRIAL RIBOSOMAL PROTEIN L24"/>
    <property type="match status" value="1"/>
</dbReference>
<dbReference type="InterPro" id="IPR014722">
    <property type="entry name" value="Rib_uL2_dom2"/>
</dbReference>
<dbReference type="InterPro" id="IPR003256">
    <property type="entry name" value="Ribosomal_uL24"/>
</dbReference>
<dbReference type="EMBL" id="UINC01001138">
    <property type="protein sequence ID" value="SUZ71953.1"/>
    <property type="molecule type" value="Genomic_DNA"/>
</dbReference>
<organism evidence="6">
    <name type="scientific">marine metagenome</name>
    <dbReference type="NCBI Taxonomy" id="408172"/>
    <lineage>
        <taxon>unclassified sequences</taxon>
        <taxon>metagenomes</taxon>
        <taxon>ecological metagenomes</taxon>
    </lineage>
</organism>
<dbReference type="Pfam" id="PF00467">
    <property type="entry name" value="KOW"/>
    <property type="match status" value="1"/>
</dbReference>
<evidence type="ECO:0000256" key="3">
    <source>
        <dbReference type="ARBA" id="ARBA00023274"/>
    </source>
</evidence>
<dbReference type="InterPro" id="IPR057264">
    <property type="entry name" value="Ribosomal_uL24_C"/>
</dbReference>
<dbReference type="NCBIfam" id="TIGR01079">
    <property type="entry name" value="rplX_bact"/>
    <property type="match status" value="1"/>
</dbReference>
<proteinExistence type="inferred from homology"/>
<dbReference type="GO" id="GO:0005840">
    <property type="term" value="C:ribosome"/>
    <property type="evidence" value="ECO:0007669"/>
    <property type="project" value="UniProtKB-KW"/>
</dbReference>
<dbReference type="GO" id="GO:0003735">
    <property type="term" value="F:structural constituent of ribosome"/>
    <property type="evidence" value="ECO:0007669"/>
    <property type="project" value="InterPro"/>
</dbReference>
<evidence type="ECO:0000259" key="5">
    <source>
        <dbReference type="Pfam" id="PF17136"/>
    </source>
</evidence>
<name>A0A381Q2W5_9ZZZZ</name>
<dbReference type="GO" id="GO:0006412">
    <property type="term" value="P:translation"/>
    <property type="evidence" value="ECO:0007669"/>
    <property type="project" value="InterPro"/>
</dbReference>
<evidence type="ECO:0000256" key="1">
    <source>
        <dbReference type="ARBA" id="ARBA00010618"/>
    </source>
</evidence>
<dbReference type="InterPro" id="IPR005824">
    <property type="entry name" value="KOW"/>
</dbReference>
<dbReference type="GO" id="GO:1990904">
    <property type="term" value="C:ribonucleoprotein complex"/>
    <property type="evidence" value="ECO:0007669"/>
    <property type="project" value="UniProtKB-KW"/>
</dbReference>
<dbReference type="InterPro" id="IPR041988">
    <property type="entry name" value="Ribosomal_uL24_KOW"/>
</dbReference>
<accession>A0A381Q2W5</accession>
<keyword evidence="3" id="KW-0687">Ribonucleoprotein</keyword>
<evidence type="ECO:0000259" key="4">
    <source>
        <dbReference type="Pfam" id="PF00467"/>
    </source>
</evidence>
<feature type="domain" description="Large ribosomal subunit protein uL24 C-terminal" evidence="5">
    <location>
        <begin position="33"/>
        <end position="93"/>
    </location>
</feature>
<evidence type="ECO:0000313" key="6">
    <source>
        <dbReference type="EMBL" id="SUZ71953.1"/>
    </source>
</evidence>
<dbReference type="AlphaFoldDB" id="A0A381Q2W5"/>
<keyword evidence="2" id="KW-0689">Ribosomal protein</keyword>
<dbReference type="SUPFAM" id="SSF50104">
    <property type="entry name" value="Translation proteins SH3-like domain"/>
    <property type="match status" value="1"/>
</dbReference>